<comment type="function">
    <text evidence="5">Suppresses the host immune response through NF-kappa-B inactivation. Possesses ankyrin repeat domains required for NF-kappa-B binding but lacks the regulatory regions required for dissociation from NF-kappa-B and degradation. Therefore, prevents host NF-kappa-B release and subsequent activation.</text>
</comment>
<dbReference type="SUPFAM" id="SSF48403">
    <property type="entry name" value="Ankyrin repeat"/>
    <property type="match status" value="1"/>
</dbReference>
<name>S5DMJ5_9VIRU</name>
<evidence type="ECO:0000256" key="1">
    <source>
        <dbReference type="ARBA" id="ARBA00022581"/>
    </source>
</evidence>
<evidence type="ECO:0000256" key="3">
    <source>
        <dbReference type="ARBA" id="ARBA00022863"/>
    </source>
</evidence>
<dbReference type="InterPro" id="IPR002110">
    <property type="entry name" value="Ankyrin_rpt"/>
</dbReference>
<keyword evidence="2" id="KW-0677">Repeat</keyword>
<dbReference type="InterPro" id="IPR036770">
    <property type="entry name" value="Ankyrin_rpt-contain_sf"/>
</dbReference>
<evidence type="ECO:0000256" key="5">
    <source>
        <dbReference type="ARBA" id="ARBA00037244"/>
    </source>
</evidence>
<evidence type="ECO:0000256" key="4">
    <source>
        <dbReference type="ARBA" id="ARBA00023043"/>
    </source>
</evidence>
<reference evidence="6" key="1">
    <citation type="journal article" date="2013" name="J. Gen. Virol.">
        <title>Ultrastructural and genomic characterization of a second banchine polydnavirus confirms the existence of shared features within this ichnovirus lineage.</title>
        <authorList>
            <person name="Djoumad A."/>
            <person name="Stoltz D."/>
            <person name="Beliveau C."/>
            <person name="Boyle B."/>
            <person name="Kuhn L."/>
            <person name="Cusson M."/>
        </authorList>
    </citation>
    <scope>NUCLEOTIDE SEQUENCE</scope>
</reference>
<dbReference type="InterPro" id="IPR051070">
    <property type="entry name" value="NF-kappa-B_inhibitor"/>
</dbReference>
<dbReference type="PROSITE" id="PS50088">
    <property type="entry name" value="ANK_REPEAT"/>
    <property type="match status" value="1"/>
</dbReference>
<dbReference type="GO" id="GO:0051059">
    <property type="term" value="F:NF-kappaB binding"/>
    <property type="evidence" value="ECO:0007669"/>
    <property type="project" value="TreeGrafter"/>
</dbReference>
<protein>
    <submittedName>
        <fullName evidence="6">AsIV-cont00051-ORF1</fullName>
    </submittedName>
</protein>
<proteinExistence type="predicted"/>
<dbReference type="PANTHER" id="PTHR46680">
    <property type="entry name" value="NF-KAPPA-B INHIBITOR ALPHA"/>
    <property type="match status" value="1"/>
</dbReference>
<keyword evidence="4" id="KW-0040">ANK repeat</keyword>
<dbReference type="Gene3D" id="1.25.40.20">
    <property type="entry name" value="Ankyrin repeat-containing domain"/>
    <property type="match status" value="1"/>
</dbReference>
<dbReference type="PROSITE" id="PS50297">
    <property type="entry name" value="ANK_REP_REGION"/>
    <property type="match status" value="1"/>
</dbReference>
<accession>S5DMJ5</accession>
<keyword evidence="3" id="KW-1100">Inhibition of host NF-kappa-B by virus</keyword>
<dbReference type="PANTHER" id="PTHR46680:SF3">
    <property type="entry name" value="NF-KAPPA-B INHIBITOR CACTUS"/>
    <property type="match status" value="1"/>
</dbReference>
<dbReference type="GO" id="GO:0071356">
    <property type="term" value="P:cellular response to tumor necrosis factor"/>
    <property type="evidence" value="ECO:0007669"/>
    <property type="project" value="TreeGrafter"/>
</dbReference>
<dbReference type="EMBL" id="KC752257">
    <property type="protein sequence ID" value="AGQ20166.1"/>
    <property type="molecule type" value="Genomic_DNA"/>
</dbReference>
<sequence length="196" mass="22424">MTASGIIKFFEKNIRSGENIFHEIARENSLWMLRRITHTVNENIDFLLRESNDRGETCIHIAANGRSEKTTIAMIEMFVRLGADINARNITGETPLHYAVCNDNCQLIQWLCEQESIDLNAMNQHLLTPYELAIIRNSKDAANILKYYYDLKFAKSGNDKTDGDWPVPVLTCLRANEERSHADKSLLSSTCEKEDK</sequence>
<evidence type="ECO:0000313" key="6">
    <source>
        <dbReference type="EMBL" id="AGQ20166.1"/>
    </source>
</evidence>
<dbReference type="Pfam" id="PF12796">
    <property type="entry name" value="Ank_2"/>
    <property type="match status" value="1"/>
</dbReference>
<dbReference type="GO" id="GO:0085034">
    <property type="term" value="P:symbiont-mediated suppression of host NF-kappaB cascade"/>
    <property type="evidence" value="ECO:0007669"/>
    <property type="project" value="UniProtKB-KW"/>
</dbReference>
<organism evidence="6">
    <name type="scientific">Apophua simplicipes ichnovirus</name>
    <dbReference type="NCBI Taxonomy" id="1329648"/>
    <lineage>
        <taxon>Viruses</taxon>
        <taxon>Viruses incertae sedis</taxon>
        <taxon>Polydnaviriformidae</taxon>
        <taxon>Ichnoviriform</taxon>
    </lineage>
</organism>
<evidence type="ECO:0000256" key="2">
    <source>
        <dbReference type="ARBA" id="ARBA00022737"/>
    </source>
</evidence>
<dbReference type="SMART" id="SM00248">
    <property type="entry name" value="ANK"/>
    <property type="match status" value="2"/>
</dbReference>
<keyword evidence="1" id="KW-0945">Host-virus interaction</keyword>